<feature type="region of interest" description="Disordered" evidence="3">
    <location>
        <begin position="209"/>
        <end position="231"/>
    </location>
</feature>
<accession>A0A7J6Y3H6</accession>
<feature type="compositionally biased region" description="Acidic residues" evidence="3">
    <location>
        <begin position="216"/>
        <end position="225"/>
    </location>
</feature>
<dbReference type="Gene3D" id="1.10.20.10">
    <property type="entry name" value="Histone, subunit A"/>
    <property type="match status" value="1"/>
</dbReference>
<dbReference type="AlphaFoldDB" id="A0A7J6Y3H6"/>
<reference evidence="6 7" key="1">
    <citation type="journal article" date="2019" name="Genome Biol. Evol.">
        <title>Nanopore Sequencing Significantly Improves Genome Assembly of the Protozoan Parasite Trypanosoma cruzi.</title>
        <authorList>
            <person name="Diaz-Viraque F."/>
            <person name="Pita S."/>
            <person name="Greif G."/>
            <person name="de Souza R.C.M."/>
            <person name="Iraola G."/>
            <person name="Robello C."/>
        </authorList>
    </citation>
    <scope>NUCLEOTIDE SEQUENCE [LARGE SCALE GENOMIC DNA]</scope>
    <source>
        <strain evidence="6 7">Berenice</strain>
    </source>
</reference>
<evidence type="ECO:0000313" key="7">
    <source>
        <dbReference type="Proteomes" id="UP000583944"/>
    </source>
</evidence>
<feature type="region of interest" description="Disordered" evidence="3">
    <location>
        <begin position="334"/>
        <end position="370"/>
    </location>
</feature>
<proteinExistence type="predicted"/>
<comment type="caution">
    <text evidence="6">The sequence shown here is derived from an EMBL/GenBank/DDBJ whole genome shotgun (WGS) entry which is preliminary data.</text>
</comment>
<dbReference type="PANTHER" id="PTHR10252:SF54">
    <property type="entry name" value="CHROMATIN ACCESSIBILITY COMPLEX PROTEIN 1"/>
    <property type="match status" value="1"/>
</dbReference>
<dbReference type="InterPro" id="IPR050568">
    <property type="entry name" value="Transcr_DNA_Rep_Reg"/>
</dbReference>
<dbReference type="VEuPathDB" id="TriTrypDB:ECC02_005663"/>
<protein>
    <recommendedName>
        <fullName evidence="5">Transcription factor CBF/NF-Y/archaeal histone domain-containing protein</fullName>
    </recommendedName>
</protein>
<keyword evidence="4" id="KW-1133">Transmembrane helix</keyword>
<feature type="domain" description="Transcription factor CBF/NF-Y/archaeal histone" evidence="5">
    <location>
        <begin position="237"/>
        <end position="297"/>
    </location>
</feature>
<dbReference type="InterPro" id="IPR009072">
    <property type="entry name" value="Histone-fold"/>
</dbReference>
<dbReference type="PANTHER" id="PTHR10252">
    <property type="entry name" value="HISTONE-LIKE TRANSCRIPTION FACTOR CCAAT-RELATED"/>
    <property type="match status" value="1"/>
</dbReference>
<dbReference type="Proteomes" id="UP000583944">
    <property type="component" value="Unassembled WGS sequence"/>
</dbReference>
<dbReference type="Pfam" id="PF00808">
    <property type="entry name" value="CBFD_NFYB_HMF"/>
    <property type="match status" value="1"/>
</dbReference>
<dbReference type="GO" id="GO:0046982">
    <property type="term" value="F:protein heterodimerization activity"/>
    <property type="evidence" value="ECO:0007669"/>
    <property type="project" value="InterPro"/>
</dbReference>
<dbReference type="InterPro" id="IPR003958">
    <property type="entry name" value="CBFA_NFYB_domain"/>
</dbReference>
<dbReference type="SUPFAM" id="SSF47113">
    <property type="entry name" value="Histone-fold"/>
    <property type="match status" value="1"/>
</dbReference>
<keyword evidence="4" id="KW-0472">Membrane</keyword>
<dbReference type="GO" id="GO:0006355">
    <property type="term" value="P:regulation of DNA-templated transcription"/>
    <property type="evidence" value="ECO:0007669"/>
    <property type="project" value="TreeGrafter"/>
</dbReference>
<keyword evidence="2" id="KW-0539">Nucleus</keyword>
<dbReference type="GO" id="GO:0000976">
    <property type="term" value="F:transcription cis-regulatory region binding"/>
    <property type="evidence" value="ECO:0007669"/>
    <property type="project" value="TreeGrafter"/>
</dbReference>
<evidence type="ECO:0000256" key="4">
    <source>
        <dbReference type="SAM" id="Phobius"/>
    </source>
</evidence>
<name>A0A7J6Y3H6_TRYCR</name>
<gene>
    <name evidence="6" type="ORF">ECC02_005663</name>
</gene>
<evidence type="ECO:0000256" key="2">
    <source>
        <dbReference type="ARBA" id="ARBA00023242"/>
    </source>
</evidence>
<dbReference type="VEuPathDB" id="TriTrypDB:BCY84_18936"/>
<evidence type="ECO:0000256" key="3">
    <source>
        <dbReference type="SAM" id="MobiDB-lite"/>
    </source>
</evidence>
<feature type="transmembrane region" description="Helical" evidence="4">
    <location>
        <begin position="6"/>
        <end position="31"/>
    </location>
</feature>
<evidence type="ECO:0000259" key="5">
    <source>
        <dbReference type="Pfam" id="PF00808"/>
    </source>
</evidence>
<evidence type="ECO:0000256" key="1">
    <source>
        <dbReference type="ARBA" id="ARBA00004123"/>
    </source>
</evidence>
<organism evidence="6 7">
    <name type="scientific">Trypanosoma cruzi</name>
    <dbReference type="NCBI Taxonomy" id="5693"/>
    <lineage>
        <taxon>Eukaryota</taxon>
        <taxon>Discoba</taxon>
        <taxon>Euglenozoa</taxon>
        <taxon>Kinetoplastea</taxon>
        <taxon>Metakinetoplastina</taxon>
        <taxon>Trypanosomatida</taxon>
        <taxon>Trypanosomatidae</taxon>
        <taxon>Trypanosoma</taxon>
        <taxon>Schizotrypanum</taxon>
    </lineage>
</organism>
<dbReference type="GO" id="GO:0005634">
    <property type="term" value="C:nucleus"/>
    <property type="evidence" value="ECO:0007669"/>
    <property type="project" value="UniProtKB-SubCell"/>
</dbReference>
<comment type="subcellular location">
    <subcellularLocation>
        <location evidence="1">Nucleus</location>
    </subcellularLocation>
</comment>
<sequence length="370" mass="40289">MFIGCLLIAPFVCFFLFFPSCCFFLLVYTCVLRMGFATAGRCDAVHFWRQKVNIAELSSSKREKRRGHTGGVARGLMQEEHTFDDPEAAFFTPSLSIATGDTQIYAAPLGNYSRENEAQHDELKTFLGEAEELEDEEEAYASLFHEGMNDDEEATYKQQVGQQALSGMEGDEATFDAGIFFVGKDDNDTGNVDGDGNEANVGGAFESEEFQHDDADSGDEDEENVTSERSNRLKFSLSRVRELLKFHSNFSIVAKDAGAVAGEAVVLMLQDLTRLAAAEAERQRRRTVTYADIARVVHHFDRFSFLSDIIPPASVVAGGAKAVAVGSASSLAAESKTSRNAAREGAVRAQPKSTGTGGGGSSMRQTTLRF</sequence>
<keyword evidence="4" id="KW-0812">Transmembrane</keyword>
<dbReference type="EMBL" id="JABDHM010000039">
    <property type="protein sequence ID" value="KAF5221249.1"/>
    <property type="molecule type" value="Genomic_DNA"/>
</dbReference>
<evidence type="ECO:0000313" key="6">
    <source>
        <dbReference type="EMBL" id="KAF5221249.1"/>
    </source>
</evidence>